<evidence type="ECO:0000313" key="2">
    <source>
        <dbReference type="EMBL" id="MDT1972878.1"/>
    </source>
</evidence>
<organism evidence="2 3">
    <name type="scientific">Carnobacterium divergens</name>
    <name type="common">Lactobacillus divergens</name>
    <dbReference type="NCBI Taxonomy" id="2748"/>
    <lineage>
        <taxon>Bacteria</taxon>
        <taxon>Bacillati</taxon>
        <taxon>Bacillota</taxon>
        <taxon>Bacilli</taxon>
        <taxon>Lactobacillales</taxon>
        <taxon>Carnobacteriaceae</taxon>
        <taxon>Carnobacterium</taxon>
    </lineage>
</organism>
<dbReference type="PANTHER" id="PTHR39201:SF1">
    <property type="entry name" value="FLAVODOXIN-LIKE DOMAIN-CONTAINING PROTEIN"/>
    <property type="match status" value="1"/>
</dbReference>
<dbReference type="Proteomes" id="UP001249945">
    <property type="component" value="Unassembled WGS sequence"/>
</dbReference>
<feature type="domain" description="Flavodoxin-like" evidence="1">
    <location>
        <begin position="43"/>
        <end position="209"/>
    </location>
</feature>
<dbReference type="EMBL" id="JALRMR010000001">
    <property type="protein sequence ID" value="MDT1972878.1"/>
    <property type="molecule type" value="Genomic_DNA"/>
</dbReference>
<proteinExistence type="predicted"/>
<dbReference type="PANTHER" id="PTHR39201">
    <property type="entry name" value="EXPORTED PROTEIN-RELATED"/>
    <property type="match status" value="1"/>
</dbReference>
<dbReference type="AlphaFoldDB" id="A0AAW8R6G8"/>
<evidence type="ECO:0000313" key="3">
    <source>
        <dbReference type="Proteomes" id="UP001249945"/>
    </source>
</evidence>
<sequence length="218" mass="24605">MKNSVFLLITVIVLVVVISIALSNALRNGTNEKEVLTMKNPKTLIVYYSRTGNTRVVAELIQEKIGGDLIEIQTKTPRPQNYKSEVRQNEQEQNENVLPELKSAIDNFNEYDRIFIGFPTWNMALPQVIVTFLKNYDFSDKTVIPFNTNGGYGAGSAFSQIKSIANEATILEGLSLDGGRENEGILLDITGYKRVEVSKKIDIWLEKNLKIKGRYKNE</sequence>
<dbReference type="InterPro" id="IPR008254">
    <property type="entry name" value="Flavodoxin/NO_synth"/>
</dbReference>
<dbReference type="PROSITE" id="PS50902">
    <property type="entry name" value="FLAVODOXIN_LIKE"/>
    <property type="match status" value="1"/>
</dbReference>
<gene>
    <name evidence="2" type="ORF">MX635_00545</name>
</gene>
<reference evidence="2" key="1">
    <citation type="submission" date="2022-04" db="EMBL/GenBank/DDBJ databases">
        <title>Draft genome sequences of lactic acid bacteria (LAB) strains involved in meat spoilage.</title>
        <authorList>
            <person name="Palevich N."/>
        </authorList>
    </citation>
    <scope>NUCLEOTIDE SEQUENCE</scope>
    <source>
        <strain evidence="2">9-14</strain>
    </source>
</reference>
<dbReference type="Pfam" id="PF12682">
    <property type="entry name" value="Flavodoxin_4"/>
    <property type="match status" value="1"/>
</dbReference>
<dbReference type="GO" id="GO:0009055">
    <property type="term" value="F:electron transfer activity"/>
    <property type="evidence" value="ECO:0007669"/>
    <property type="project" value="InterPro"/>
</dbReference>
<dbReference type="PROSITE" id="PS00201">
    <property type="entry name" value="FLAVODOXIN"/>
    <property type="match status" value="1"/>
</dbReference>
<dbReference type="GO" id="GO:0016651">
    <property type="term" value="F:oxidoreductase activity, acting on NAD(P)H"/>
    <property type="evidence" value="ECO:0007669"/>
    <property type="project" value="UniProtKB-ARBA"/>
</dbReference>
<comment type="caution">
    <text evidence="2">The sequence shown here is derived from an EMBL/GenBank/DDBJ whole genome shotgun (WGS) entry which is preliminary data.</text>
</comment>
<dbReference type="Gene3D" id="3.40.50.360">
    <property type="match status" value="1"/>
</dbReference>
<dbReference type="InterPro" id="IPR029039">
    <property type="entry name" value="Flavoprotein-like_sf"/>
</dbReference>
<dbReference type="SUPFAM" id="SSF52218">
    <property type="entry name" value="Flavoproteins"/>
    <property type="match status" value="1"/>
</dbReference>
<dbReference type="GO" id="GO:0010181">
    <property type="term" value="F:FMN binding"/>
    <property type="evidence" value="ECO:0007669"/>
    <property type="project" value="InterPro"/>
</dbReference>
<evidence type="ECO:0000259" key="1">
    <source>
        <dbReference type="PROSITE" id="PS50902"/>
    </source>
</evidence>
<name>A0AAW8R6G8_CARDV</name>
<protein>
    <submittedName>
        <fullName evidence="2">Flavodoxin</fullName>
    </submittedName>
</protein>
<dbReference type="InterPro" id="IPR001226">
    <property type="entry name" value="Flavodoxin_CS"/>
</dbReference>
<dbReference type="RefSeq" id="WP_311779705.1">
    <property type="nucleotide sequence ID" value="NZ_JALRMR010000001.1"/>
</dbReference>
<accession>A0AAW8R6G8</accession>